<organism evidence="2 3">
    <name type="scientific">Tagetes erecta</name>
    <name type="common">African marigold</name>
    <dbReference type="NCBI Taxonomy" id="13708"/>
    <lineage>
        <taxon>Eukaryota</taxon>
        <taxon>Viridiplantae</taxon>
        <taxon>Streptophyta</taxon>
        <taxon>Embryophyta</taxon>
        <taxon>Tracheophyta</taxon>
        <taxon>Spermatophyta</taxon>
        <taxon>Magnoliopsida</taxon>
        <taxon>eudicotyledons</taxon>
        <taxon>Gunneridae</taxon>
        <taxon>Pentapetalae</taxon>
        <taxon>asterids</taxon>
        <taxon>campanulids</taxon>
        <taxon>Asterales</taxon>
        <taxon>Asteraceae</taxon>
        <taxon>Asteroideae</taxon>
        <taxon>Heliantheae alliance</taxon>
        <taxon>Tageteae</taxon>
        <taxon>Tagetes</taxon>
    </lineage>
</organism>
<feature type="region of interest" description="Disordered" evidence="1">
    <location>
        <begin position="41"/>
        <end position="87"/>
    </location>
</feature>
<sequence>MWIEILKFNQLGYREILKQHKNLYHFPFNLFHAHWQQTHTQQSKRKSLSHTLNSETTHTLSKRLQKPSLSHQNHHRSTKCDGLTVLQ</sequence>
<dbReference type="EMBL" id="JAUHHV010000005">
    <property type="protein sequence ID" value="KAK1422803.1"/>
    <property type="molecule type" value="Genomic_DNA"/>
</dbReference>
<gene>
    <name evidence="2" type="ORF">QVD17_18091</name>
</gene>
<dbReference type="AlphaFoldDB" id="A0AAD8KHB5"/>
<keyword evidence="3" id="KW-1185">Reference proteome</keyword>
<proteinExistence type="predicted"/>
<name>A0AAD8KHB5_TARER</name>
<evidence type="ECO:0000313" key="2">
    <source>
        <dbReference type="EMBL" id="KAK1422803.1"/>
    </source>
</evidence>
<feature type="compositionally biased region" description="Polar residues" evidence="1">
    <location>
        <begin position="49"/>
        <end position="59"/>
    </location>
</feature>
<accession>A0AAD8KHB5</accession>
<reference evidence="2" key="1">
    <citation type="journal article" date="2023" name="bioRxiv">
        <title>Improved chromosome-level genome assembly for marigold (Tagetes erecta).</title>
        <authorList>
            <person name="Jiang F."/>
            <person name="Yuan L."/>
            <person name="Wang S."/>
            <person name="Wang H."/>
            <person name="Xu D."/>
            <person name="Wang A."/>
            <person name="Fan W."/>
        </authorList>
    </citation>
    <scope>NUCLEOTIDE SEQUENCE</scope>
    <source>
        <strain evidence="2">WSJ</strain>
        <tissue evidence="2">Leaf</tissue>
    </source>
</reference>
<comment type="caution">
    <text evidence="2">The sequence shown here is derived from an EMBL/GenBank/DDBJ whole genome shotgun (WGS) entry which is preliminary data.</text>
</comment>
<protein>
    <submittedName>
        <fullName evidence="2">Uncharacterized protein</fullName>
    </submittedName>
</protein>
<evidence type="ECO:0000256" key="1">
    <source>
        <dbReference type="SAM" id="MobiDB-lite"/>
    </source>
</evidence>
<evidence type="ECO:0000313" key="3">
    <source>
        <dbReference type="Proteomes" id="UP001229421"/>
    </source>
</evidence>
<dbReference type="Proteomes" id="UP001229421">
    <property type="component" value="Unassembled WGS sequence"/>
</dbReference>